<dbReference type="InterPro" id="IPR057661">
    <property type="entry name" value="RsdA/BaiN/AoA(So)_Rossmann"/>
</dbReference>
<dbReference type="EMBL" id="UINC01126045">
    <property type="protein sequence ID" value="SVD04281.1"/>
    <property type="molecule type" value="Genomic_DNA"/>
</dbReference>
<dbReference type="Gene3D" id="3.50.50.60">
    <property type="entry name" value="FAD/NAD(P)-binding domain"/>
    <property type="match status" value="1"/>
</dbReference>
<dbReference type="PANTHER" id="PTHR42887">
    <property type="entry name" value="OS12G0638800 PROTEIN"/>
    <property type="match status" value="1"/>
</dbReference>
<evidence type="ECO:0000259" key="1">
    <source>
        <dbReference type="Pfam" id="PF03486"/>
    </source>
</evidence>
<name>A0A382S5W5_9ZZZZ</name>
<feature type="non-terminal residue" evidence="2">
    <location>
        <position position="163"/>
    </location>
</feature>
<accession>A0A382S5W5</accession>
<evidence type="ECO:0000313" key="2">
    <source>
        <dbReference type="EMBL" id="SVD04281.1"/>
    </source>
</evidence>
<dbReference type="AlphaFoldDB" id="A0A382S5W5"/>
<dbReference type="Pfam" id="PF03486">
    <property type="entry name" value="HI0933_like"/>
    <property type="match status" value="1"/>
</dbReference>
<organism evidence="2">
    <name type="scientific">marine metagenome</name>
    <dbReference type="NCBI Taxonomy" id="408172"/>
    <lineage>
        <taxon>unclassified sequences</taxon>
        <taxon>metagenomes</taxon>
        <taxon>ecological metagenomes</taxon>
    </lineage>
</organism>
<gene>
    <name evidence="2" type="ORF">METZ01_LOCUS357135</name>
</gene>
<proteinExistence type="predicted"/>
<reference evidence="2" key="1">
    <citation type="submission" date="2018-05" db="EMBL/GenBank/DDBJ databases">
        <authorList>
            <person name="Lanie J.A."/>
            <person name="Ng W.-L."/>
            <person name="Kazmierczak K.M."/>
            <person name="Andrzejewski T.M."/>
            <person name="Davidsen T.M."/>
            <person name="Wayne K.J."/>
            <person name="Tettelin H."/>
            <person name="Glass J.I."/>
            <person name="Rusch D."/>
            <person name="Podicherti R."/>
            <person name="Tsui H.-C.T."/>
            <person name="Winkler M.E."/>
        </authorList>
    </citation>
    <scope>NUCLEOTIDE SEQUENCE</scope>
</reference>
<sequence length="163" mass="17652">MRETWLVAAAATFQTVVVGGGAAGMMAAISAAQSGRKVALLEGNSQLGRKILISGNGRCNLTNLDADSPHHYYGERPDFIRRTLASFPVARALEFFHQLGIETKVEKRGRLFPLSDQARSVVDLLVDKLAVSRVRVASEAKVAQLSRRGNGFSLLTRGGSEWL</sequence>
<dbReference type="InterPro" id="IPR004792">
    <property type="entry name" value="BaiN-like"/>
</dbReference>
<dbReference type="SUPFAM" id="SSF51905">
    <property type="entry name" value="FAD/NAD(P)-binding domain"/>
    <property type="match status" value="1"/>
</dbReference>
<protein>
    <recommendedName>
        <fullName evidence="1">RsdA/BaiN/AoA(So)-like Rossmann fold-like domain-containing protein</fullName>
    </recommendedName>
</protein>
<dbReference type="InterPro" id="IPR036188">
    <property type="entry name" value="FAD/NAD-bd_sf"/>
</dbReference>
<dbReference type="PANTHER" id="PTHR42887:SF2">
    <property type="entry name" value="OS12G0638800 PROTEIN"/>
    <property type="match status" value="1"/>
</dbReference>
<feature type="domain" description="RsdA/BaiN/AoA(So)-like Rossmann fold-like" evidence="1">
    <location>
        <begin position="14"/>
        <end position="154"/>
    </location>
</feature>